<dbReference type="Pfam" id="PF13975">
    <property type="entry name" value="gag-asp_proteas"/>
    <property type="match status" value="1"/>
</dbReference>
<keyword evidence="3" id="KW-0378">Hydrolase</keyword>
<comment type="caution">
    <text evidence="3">The sequence shown here is derived from an EMBL/GenBank/DDBJ whole genome shotgun (WGS) entry which is preliminary data.</text>
</comment>
<dbReference type="InterPro" id="IPR034122">
    <property type="entry name" value="Retropepsin-like_bacterial"/>
</dbReference>
<dbReference type="Gene3D" id="2.40.70.10">
    <property type="entry name" value="Acid Proteases"/>
    <property type="match status" value="1"/>
</dbReference>
<keyword evidence="2" id="KW-1133">Transmembrane helix</keyword>
<dbReference type="RefSeq" id="WP_136405658.1">
    <property type="nucleotide sequence ID" value="NZ_SSWX01000005.1"/>
</dbReference>
<keyword evidence="3" id="KW-0645">Protease</keyword>
<dbReference type="EMBL" id="SSWX01000005">
    <property type="protein sequence ID" value="THJ34945.1"/>
    <property type="molecule type" value="Genomic_DNA"/>
</dbReference>
<dbReference type="GO" id="GO:0006508">
    <property type="term" value="P:proteolysis"/>
    <property type="evidence" value="ECO:0007669"/>
    <property type="project" value="UniProtKB-KW"/>
</dbReference>
<gene>
    <name evidence="3" type="ORF">E8K88_05545</name>
</gene>
<feature type="transmembrane region" description="Helical" evidence="2">
    <location>
        <begin position="43"/>
        <end position="65"/>
    </location>
</feature>
<keyword evidence="2" id="KW-0812">Transmembrane</keyword>
<dbReference type="GO" id="GO:0004190">
    <property type="term" value="F:aspartic-type endopeptidase activity"/>
    <property type="evidence" value="ECO:0007669"/>
    <property type="project" value="InterPro"/>
</dbReference>
<name>A0A4S5BV69_9BURK</name>
<dbReference type="InterPro" id="IPR021109">
    <property type="entry name" value="Peptidase_aspartic_dom_sf"/>
</dbReference>
<keyword evidence="4" id="KW-1185">Reference proteome</keyword>
<protein>
    <submittedName>
        <fullName evidence="3">TIGR02281 family clan AA aspartic protease</fullName>
        <ecNumber evidence="3">3.4.23.-</ecNumber>
    </submittedName>
</protein>
<feature type="region of interest" description="Disordered" evidence="1">
    <location>
        <begin position="1"/>
        <end position="33"/>
    </location>
</feature>
<evidence type="ECO:0000313" key="4">
    <source>
        <dbReference type="Proteomes" id="UP000306236"/>
    </source>
</evidence>
<dbReference type="NCBIfam" id="TIGR02281">
    <property type="entry name" value="clan_AA_DTGA"/>
    <property type="match status" value="1"/>
</dbReference>
<dbReference type="PROSITE" id="PS00141">
    <property type="entry name" value="ASP_PROTEASE"/>
    <property type="match status" value="1"/>
</dbReference>
<dbReference type="OrthoDB" id="185963at2"/>
<dbReference type="AlphaFoldDB" id="A0A4S5BV69"/>
<evidence type="ECO:0000256" key="2">
    <source>
        <dbReference type="SAM" id="Phobius"/>
    </source>
</evidence>
<dbReference type="Proteomes" id="UP000306236">
    <property type="component" value="Unassembled WGS sequence"/>
</dbReference>
<proteinExistence type="predicted"/>
<sequence length="196" mass="21052">MARFTPPQSPSSPTESPHWQPQAAMPGMAANGQPKPASRLRPWMIWLSWLAVIAVLYAVMTQLLAPPKAVYSEAGQGALQLPRHRDGHFYVDGSINGVPVQFMVDTGASLVSVSNAVAQAAGLEGGRQAQFSTAGGTRSGRIVTAKTLSLSGFQLQGIEVGTGLNVGRDEQALLGQNVLRHFDIQIERDRMVLRPR</sequence>
<dbReference type="EC" id="3.4.23.-" evidence="3"/>
<reference evidence="3 4" key="1">
    <citation type="submission" date="2019-04" db="EMBL/GenBank/DDBJ databases">
        <title>Lampropedia sp YIM MLB12 draf genome.</title>
        <authorList>
            <person name="Wang Y.-X."/>
        </authorList>
    </citation>
    <scope>NUCLEOTIDE SEQUENCE [LARGE SCALE GENOMIC DNA]</scope>
    <source>
        <strain evidence="3 4">YIM MLB12</strain>
    </source>
</reference>
<dbReference type="CDD" id="cd05483">
    <property type="entry name" value="retropepsin_like_bacteria"/>
    <property type="match status" value="1"/>
</dbReference>
<dbReference type="InterPro" id="IPR011969">
    <property type="entry name" value="Clan_AA_Asp_peptidase_C"/>
</dbReference>
<keyword evidence="2" id="KW-0472">Membrane</keyword>
<dbReference type="SUPFAM" id="SSF50630">
    <property type="entry name" value="Acid proteases"/>
    <property type="match status" value="1"/>
</dbReference>
<evidence type="ECO:0000256" key="1">
    <source>
        <dbReference type="SAM" id="MobiDB-lite"/>
    </source>
</evidence>
<organism evidence="3 4">
    <name type="scientific">Lampropedia aestuarii</name>
    <dbReference type="NCBI Taxonomy" id="2562762"/>
    <lineage>
        <taxon>Bacteria</taxon>
        <taxon>Pseudomonadati</taxon>
        <taxon>Pseudomonadota</taxon>
        <taxon>Betaproteobacteria</taxon>
        <taxon>Burkholderiales</taxon>
        <taxon>Comamonadaceae</taxon>
        <taxon>Lampropedia</taxon>
    </lineage>
</organism>
<dbReference type="InterPro" id="IPR001969">
    <property type="entry name" value="Aspartic_peptidase_AS"/>
</dbReference>
<evidence type="ECO:0000313" key="3">
    <source>
        <dbReference type="EMBL" id="THJ34945.1"/>
    </source>
</evidence>
<accession>A0A4S5BV69</accession>